<evidence type="ECO:0000313" key="3">
    <source>
        <dbReference type="Proteomes" id="UP000612893"/>
    </source>
</evidence>
<evidence type="ECO:0000313" key="2">
    <source>
        <dbReference type="EMBL" id="MBJ7599074.1"/>
    </source>
</evidence>
<dbReference type="Pfam" id="PF14269">
    <property type="entry name" value="Arylsulfotran_2"/>
    <property type="match status" value="1"/>
</dbReference>
<dbReference type="PROSITE" id="PS51318">
    <property type="entry name" value="TAT"/>
    <property type="match status" value="1"/>
</dbReference>
<comment type="caution">
    <text evidence="2">The sequence shown here is derived from an EMBL/GenBank/DDBJ whole genome shotgun (WGS) entry which is preliminary data.</text>
</comment>
<sequence>MSGLSRRRFLQLSGTMAAGVAAVAACAPFGLGQSSTPPPTIRRFRSRPDLSLPAVQVTTPARSVAPGYVFGSVGTSNQVSGPVILDNTGEPVWFLPVPGKSLADFRVQEYRGSPVLTWWEGSIVAGHGQGECVIADQHYQVIKRLQAGHGYAADLHEFLITPRGTAYVTVYNQVQADLSSVSGSRQGLAWEGVVQELDISSGAVLFEWHSLPAVSVAESYTPLPKTGAFDYFHINSVDLDTDGNLLVSARNTWTVYKVDRTSGAVLWRLGGKKSSFRMGTGTKFEWQHDARRRTVGSISLYDDAASPQKGPRSRGLVLAVDEQVRSAALLRQYTNGDILSTSQGNLQLLPNGNAFIGFGSQPNFSEFDLAGHVMFDAEFLSANRSYRMFRQPWAGQPLDLPAVAVARGSGSRRTVYVSWNGSTAAARWEVVAGTTPQILATIASTARNGFETAIAVSTSEPHLAVRALDAAGKLLATSAAVAA</sequence>
<dbReference type="InterPro" id="IPR039535">
    <property type="entry name" value="ASST-like"/>
</dbReference>
<dbReference type="InterPro" id="IPR019546">
    <property type="entry name" value="TAT_signal_bac_arc"/>
</dbReference>
<organism evidence="2 3">
    <name type="scientific">Candidatus Nephthysia bennettiae</name>
    <dbReference type="NCBI Taxonomy" id="3127016"/>
    <lineage>
        <taxon>Bacteria</taxon>
        <taxon>Bacillati</taxon>
        <taxon>Candidatus Dormiibacterota</taxon>
        <taxon>Candidatus Dormibacteria</taxon>
        <taxon>Candidatus Dormibacterales</taxon>
        <taxon>Candidatus Dormibacteraceae</taxon>
        <taxon>Candidatus Nephthysia</taxon>
    </lineage>
</organism>
<dbReference type="InterPro" id="IPR011047">
    <property type="entry name" value="Quinoprotein_ADH-like_sf"/>
</dbReference>
<dbReference type="PANTHER" id="PTHR35340">
    <property type="entry name" value="PQQ ENZYME REPEAT PROTEIN-RELATED"/>
    <property type="match status" value="1"/>
</dbReference>
<evidence type="ECO:0000256" key="1">
    <source>
        <dbReference type="SAM" id="SignalP"/>
    </source>
</evidence>
<protein>
    <submittedName>
        <fullName evidence="2">Arylsulfotransferase family protein</fullName>
    </submittedName>
</protein>
<proteinExistence type="predicted"/>
<name>A0A934N9V0_9BACT</name>
<dbReference type="Proteomes" id="UP000612893">
    <property type="component" value="Unassembled WGS sequence"/>
</dbReference>
<feature type="signal peptide" evidence="1">
    <location>
        <begin position="1"/>
        <end position="27"/>
    </location>
</feature>
<keyword evidence="3" id="KW-1185">Reference proteome</keyword>
<accession>A0A934N9V0</accession>
<dbReference type="EMBL" id="JAEKNR010000139">
    <property type="protein sequence ID" value="MBJ7599074.1"/>
    <property type="molecule type" value="Genomic_DNA"/>
</dbReference>
<dbReference type="SUPFAM" id="SSF50998">
    <property type="entry name" value="Quinoprotein alcohol dehydrogenase-like"/>
    <property type="match status" value="1"/>
</dbReference>
<dbReference type="InterPro" id="IPR053143">
    <property type="entry name" value="Arylsulfate_ST"/>
</dbReference>
<dbReference type="AlphaFoldDB" id="A0A934N9V0"/>
<reference evidence="2" key="1">
    <citation type="submission" date="2020-10" db="EMBL/GenBank/DDBJ databases">
        <title>Ca. Dormibacterota MAGs.</title>
        <authorList>
            <person name="Montgomery K."/>
        </authorList>
    </citation>
    <scope>NUCLEOTIDE SEQUENCE [LARGE SCALE GENOMIC DNA]</scope>
    <source>
        <strain evidence="2">SC8812_S17_10</strain>
    </source>
</reference>
<dbReference type="InterPro" id="IPR006311">
    <property type="entry name" value="TAT_signal"/>
</dbReference>
<dbReference type="RefSeq" id="WP_338202453.1">
    <property type="nucleotide sequence ID" value="NZ_JAEKNR010000139.1"/>
</dbReference>
<dbReference type="NCBIfam" id="TIGR01409">
    <property type="entry name" value="TAT_signal_seq"/>
    <property type="match status" value="1"/>
</dbReference>
<gene>
    <name evidence="2" type="ORF">JF922_13460</name>
</gene>
<dbReference type="PROSITE" id="PS51257">
    <property type="entry name" value="PROKAR_LIPOPROTEIN"/>
    <property type="match status" value="1"/>
</dbReference>
<dbReference type="PANTHER" id="PTHR35340:SF5">
    <property type="entry name" value="ASST-DOMAIN-CONTAINING PROTEIN"/>
    <property type="match status" value="1"/>
</dbReference>
<feature type="chain" id="PRO_5044893772" evidence="1">
    <location>
        <begin position="28"/>
        <end position="483"/>
    </location>
</feature>
<keyword evidence="1" id="KW-0732">Signal</keyword>